<evidence type="ECO:0000256" key="5">
    <source>
        <dbReference type="ARBA" id="ARBA00022763"/>
    </source>
</evidence>
<dbReference type="InterPro" id="IPR049431">
    <property type="entry name" value="UVSSA_C"/>
</dbReference>
<name>A0A4U5NWL7_STECR</name>
<proteinExistence type="inferred from homology"/>
<comment type="similarity">
    <text evidence="2">Belongs to the UVSSA family.</text>
</comment>
<evidence type="ECO:0000256" key="6">
    <source>
        <dbReference type="ARBA" id="ARBA00022771"/>
    </source>
</evidence>
<feature type="chain" id="PRO_5020281458" description="UV-stimulated scaffold protein A C-terminal domain-containing protein" evidence="11">
    <location>
        <begin position="24"/>
        <end position="533"/>
    </location>
</feature>
<dbReference type="STRING" id="34508.A0A4U5NWL7"/>
<dbReference type="AlphaFoldDB" id="A0A4U5NWL7"/>
<keyword evidence="11" id="KW-0732">Signal</keyword>
<keyword evidence="4" id="KW-0479">Metal-binding</keyword>
<evidence type="ECO:0000259" key="12">
    <source>
        <dbReference type="Pfam" id="PF09740"/>
    </source>
</evidence>
<dbReference type="GO" id="GO:0005694">
    <property type="term" value="C:chromosome"/>
    <property type="evidence" value="ECO:0007669"/>
    <property type="project" value="UniProtKB-SubCell"/>
</dbReference>
<evidence type="ECO:0000256" key="4">
    <source>
        <dbReference type="ARBA" id="ARBA00022723"/>
    </source>
</evidence>
<dbReference type="GO" id="GO:0009411">
    <property type="term" value="P:response to UV"/>
    <property type="evidence" value="ECO:0007669"/>
    <property type="project" value="InterPro"/>
</dbReference>
<reference evidence="13 14" key="2">
    <citation type="journal article" date="2019" name="G3 (Bethesda)">
        <title>Hybrid Assembly of the Genome of the Entomopathogenic Nematode Steinernema carpocapsae Identifies the X-Chromosome.</title>
        <authorList>
            <person name="Serra L."/>
            <person name="Macchietto M."/>
            <person name="Macias-Munoz A."/>
            <person name="McGill C.J."/>
            <person name="Rodriguez I.M."/>
            <person name="Rodriguez B."/>
            <person name="Murad R."/>
            <person name="Mortazavi A."/>
        </authorList>
    </citation>
    <scope>NUCLEOTIDE SEQUENCE [LARGE SCALE GENOMIC DNA]</scope>
    <source>
        <strain evidence="13 14">ALL</strain>
    </source>
</reference>
<dbReference type="GO" id="GO:0000993">
    <property type="term" value="F:RNA polymerase II complex binding"/>
    <property type="evidence" value="ECO:0007669"/>
    <property type="project" value="TreeGrafter"/>
</dbReference>
<evidence type="ECO:0000313" key="13">
    <source>
        <dbReference type="EMBL" id="TKR87720.1"/>
    </source>
</evidence>
<dbReference type="EMBL" id="AZBU02000003">
    <property type="protein sequence ID" value="TKR87720.1"/>
    <property type="molecule type" value="Genomic_DNA"/>
</dbReference>
<dbReference type="Pfam" id="PF20867">
    <property type="entry name" value="UVSSA_N"/>
    <property type="match status" value="1"/>
</dbReference>
<keyword evidence="5" id="KW-0227">DNA damage</keyword>
<organism evidence="13 14">
    <name type="scientific">Steinernema carpocapsae</name>
    <name type="common">Entomopathogenic nematode</name>
    <dbReference type="NCBI Taxonomy" id="34508"/>
    <lineage>
        <taxon>Eukaryota</taxon>
        <taxon>Metazoa</taxon>
        <taxon>Ecdysozoa</taxon>
        <taxon>Nematoda</taxon>
        <taxon>Chromadorea</taxon>
        <taxon>Rhabditida</taxon>
        <taxon>Tylenchina</taxon>
        <taxon>Panagrolaimomorpha</taxon>
        <taxon>Strongyloidoidea</taxon>
        <taxon>Steinernematidae</taxon>
        <taxon>Steinernema</taxon>
    </lineage>
</organism>
<comment type="subcellular location">
    <subcellularLocation>
        <location evidence="1">Chromosome</location>
    </subcellularLocation>
</comment>
<keyword evidence="3" id="KW-0158">Chromosome</keyword>
<evidence type="ECO:0000256" key="11">
    <source>
        <dbReference type="SAM" id="SignalP"/>
    </source>
</evidence>
<dbReference type="InterPro" id="IPR049408">
    <property type="entry name" value="UVSSA_N_a-solenoid_rpt"/>
</dbReference>
<dbReference type="PANTHER" id="PTHR28670">
    <property type="entry name" value="UV-STIMULATED SCAFFOLD PROTEIN A"/>
    <property type="match status" value="1"/>
</dbReference>
<evidence type="ECO:0000256" key="10">
    <source>
        <dbReference type="SAM" id="MobiDB-lite"/>
    </source>
</evidence>
<protein>
    <recommendedName>
        <fullName evidence="12">UV-stimulated scaffold protein A C-terminal domain-containing protein</fullName>
    </recommendedName>
</protein>
<evidence type="ECO:0000256" key="7">
    <source>
        <dbReference type="ARBA" id="ARBA00022833"/>
    </source>
</evidence>
<feature type="region of interest" description="Disordered" evidence="10">
    <location>
        <begin position="305"/>
        <end position="327"/>
    </location>
</feature>
<keyword evidence="14" id="KW-1185">Reference proteome</keyword>
<dbReference type="InterPro" id="IPR018610">
    <property type="entry name" value="UVSSA"/>
</dbReference>
<keyword evidence="7" id="KW-0862">Zinc</keyword>
<evidence type="ECO:0000256" key="2">
    <source>
        <dbReference type="ARBA" id="ARBA00009240"/>
    </source>
</evidence>
<dbReference type="OrthoDB" id="5594015at2759"/>
<keyword evidence="6" id="KW-0863">Zinc-finger</keyword>
<gene>
    <name evidence="13" type="ORF">L596_012074</name>
</gene>
<feature type="signal peptide" evidence="11">
    <location>
        <begin position="1"/>
        <end position="23"/>
    </location>
</feature>
<dbReference type="Pfam" id="PF09740">
    <property type="entry name" value="DUF2043"/>
    <property type="match status" value="1"/>
</dbReference>
<evidence type="ECO:0000256" key="9">
    <source>
        <dbReference type="ARBA" id="ARBA00023204"/>
    </source>
</evidence>
<keyword evidence="8" id="KW-0175">Coiled coil</keyword>
<keyword evidence="9" id="KW-0234">DNA repair</keyword>
<evidence type="ECO:0000256" key="1">
    <source>
        <dbReference type="ARBA" id="ARBA00004286"/>
    </source>
</evidence>
<accession>A0A4U5NWL7</accession>
<sequence>MKGNKGACIKQALLDFLLCVAETDPLRYPLPQPLDAARRLKTEALNIIKFWHDKYSPAYAKLRIANDFLKASKSFDYERTDAATRIERQRAQEERKRKEATDLRITAKVRSIVDENEPDIRKWLRETKNAIDLLYPNFATEESEPLAEDLERKDARNLHGYYAGDEIRIVIRPTDVLVKEDESNKDLFEILRDCYKMVNSYSKAVSRWLQNLHKHTTDANRDLIKLLVDMKNEIKVNLDKCKELKVDVVKRQRRAVVEGESESDYDESDDEFVDVEERKFDLKFGDSEEIPEHILDRIARIQKGEEHPEKPGPSGVQIVEDDQKPCSSKDVKPIIPTVSYGLDFKYWKDNDAKPAEIPKNVYDGMDYCKQAEADVLNEPSESVQMRVFSFVGDEHDGPKLKCRARTKNGKLCPRMDKKTCPFHGKIIPRDEEGFPKEENADAEAVEKAKERQKKEEEEFVRDIEQVTGVSLTGNRRTAKKRERTTSQVTRDRLSNKLFDKRTLKRVTDTIEAIRQAKVQKLHGHNFTHALQRK</sequence>
<dbReference type="GO" id="GO:0006283">
    <property type="term" value="P:transcription-coupled nucleotide-excision repair"/>
    <property type="evidence" value="ECO:0007669"/>
    <property type="project" value="TreeGrafter"/>
</dbReference>
<evidence type="ECO:0000256" key="8">
    <source>
        <dbReference type="ARBA" id="ARBA00023054"/>
    </source>
</evidence>
<dbReference type="PANTHER" id="PTHR28670:SF1">
    <property type="entry name" value="UV-STIMULATED SCAFFOLD PROTEIN A"/>
    <property type="match status" value="1"/>
</dbReference>
<evidence type="ECO:0000256" key="3">
    <source>
        <dbReference type="ARBA" id="ARBA00022454"/>
    </source>
</evidence>
<evidence type="ECO:0000313" key="14">
    <source>
        <dbReference type="Proteomes" id="UP000298663"/>
    </source>
</evidence>
<reference evidence="13 14" key="1">
    <citation type="journal article" date="2015" name="Genome Biol.">
        <title>Comparative genomics of Steinernema reveals deeply conserved gene regulatory networks.</title>
        <authorList>
            <person name="Dillman A.R."/>
            <person name="Macchietto M."/>
            <person name="Porter C.F."/>
            <person name="Rogers A."/>
            <person name="Williams B."/>
            <person name="Antoshechkin I."/>
            <person name="Lee M.M."/>
            <person name="Goodwin Z."/>
            <person name="Lu X."/>
            <person name="Lewis E.E."/>
            <person name="Goodrich-Blair H."/>
            <person name="Stock S.P."/>
            <person name="Adams B.J."/>
            <person name="Sternberg P.W."/>
            <person name="Mortazavi A."/>
        </authorList>
    </citation>
    <scope>NUCLEOTIDE SEQUENCE [LARGE SCALE GENOMIC DNA]</scope>
    <source>
        <strain evidence="13 14">ALL</strain>
    </source>
</reference>
<dbReference type="Proteomes" id="UP000298663">
    <property type="component" value="Unassembled WGS sequence"/>
</dbReference>
<comment type="caution">
    <text evidence="13">The sequence shown here is derived from an EMBL/GenBank/DDBJ whole genome shotgun (WGS) entry which is preliminary data.</text>
</comment>
<dbReference type="GO" id="GO:0008270">
    <property type="term" value="F:zinc ion binding"/>
    <property type="evidence" value="ECO:0007669"/>
    <property type="project" value="UniProtKB-KW"/>
</dbReference>
<feature type="domain" description="UV-stimulated scaffold protein A C-terminal" evidence="12">
    <location>
        <begin position="335"/>
        <end position="437"/>
    </location>
</feature>